<gene>
    <name evidence="1" type="ORF">ZT1A5_G11728</name>
</gene>
<dbReference type="Proteomes" id="UP000215453">
    <property type="component" value="Chromosome 16"/>
</dbReference>
<dbReference type="AlphaFoldDB" id="A0A1Y6M0V1"/>
<dbReference type="EMBL" id="LT882691">
    <property type="protein sequence ID" value="SMY30277.1"/>
    <property type="molecule type" value="Genomic_DNA"/>
</dbReference>
<accession>A0A1Y6M0V1</accession>
<evidence type="ECO:0000313" key="2">
    <source>
        <dbReference type="Proteomes" id="UP000215453"/>
    </source>
</evidence>
<sequence length="310" mass="35031">MDLSPELRNRVYQEVLILDNSFTCFPQILAASKQMNSEASTILYGDNLIDVRMFSDGVYVHGTKIGGMLGDDKDHPITLSNLAWPAWRRRVGFLRFSLTHLYNPCGTKMLGLFRAQDLQDVLHSLCEILGSGHVLRSSELETRGKTTEDLLRWSPWMFSSTHLLGTLKELRFSGDVVDYSYIPRPQVELEDAITNLQRAMTALWTQFPALRDRSLTSIGIPTLIIIPHRGASYSDEAPSGEGDLVALGRKAQKTDRRDCRRLRQVTNPRRIKRLTECIAVLEGSIGAFDDLQAVALKLVREEVEMREVVN</sequence>
<organism evidence="1 2">
    <name type="scientific">Zymoseptoria tritici ST99CH_1A5</name>
    <dbReference type="NCBI Taxonomy" id="1276529"/>
    <lineage>
        <taxon>Eukaryota</taxon>
        <taxon>Fungi</taxon>
        <taxon>Dikarya</taxon>
        <taxon>Ascomycota</taxon>
        <taxon>Pezizomycotina</taxon>
        <taxon>Dothideomycetes</taxon>
        <taxon>Dothideomycetidae</taxon>
        <taxon>Mycosphaerellales</taxon>
        <taxon>Mycosphaerellaceae</taxon>
        <taxon>Zymoseptoria</taxon>
    </lineage>
</organism>
<protein>
    <submittedName>
        <fullName evidence="1">Uncharacterized protein</fullName>
    </submittedName>
</protein>
<proteinExistence type="predicted"/>
<evidence type="ECO:0000313" key="1">
    <source>
        <dbReference type="EMBL" id="SMY30277.1"/>
    </source>
</evidence>
<name>A0A1Y6M0V1_ZYMTR</name>
<reference evidence="1 2" key="1">
    <citation type="submission" date="2016-10" db="EMBL/GenBank/DDBJ databases">
        <authorList>
            <person name="Varghese N."/>
        </authorList>
    </citation>
    <scope>NUCLEOTIDE SEQUENCE [LARGE SCALE GENOMIC DNA]</scope>
</reference>